<keyword evidence="7" id="KW-1185">Reference proteome</keyword>
<dbReference type="EMBL" id="AMXF01000047">
    <property type="protein sequence ID" value="ENO97454.1"/>
    <property type="molecule type" value="Genomic_DNA"/>
</dbReference>
<evidence type="ECO:0000256" key="2">
    <source>
        <dbReference type="ARBA" id="ARBA00023015"/>
    </source>
</evidence>
<evidence type="ECO:0000259" key="5">
    <source>
        <dbReference type="PROSITE" id="PS50931"/>
    </source>
</evidence>
<dbReference type="InterPro" id="IPR036388">
    <property type="entry name" value="WH-like_DNA-bd_sf"/>
</dbReference>
<dbReference type="SUPFAM" id="SSF53850">
    <property type="entry name" value="Periplasmic binding protein-like II"/>
    <property type="match status" value="1"/>
</dbReference>
<dbReference type="InterPro" id="IPR000847">
    <property type="entry name" value="LysR_HTH_N"/>
</dbReference>
<dbReference type="AlphaFoldDB" id="N6ZZ98"/>
<dbReference type="InterPro" id="IPR058163">
    <property type="entry name" value="LysR-type_TF_proteobact-type"/>
</dbReference>
<keyword evidence="3" id="KW-0238">DNA-binding</keyword>
<dbReference type="Pfam" id="PF03466">
    <property type="entry name" value="LysR_substrate"/>
    <property type="match status" value="1"/>
</dbReference>
<feature type="domain" description="HTH lysR-type" evidence="5">
    <location>
        <begin position="1"/>
        <end position="27"/>
    </location>
</feature>
<accession>N6ZZ98</accession>
<evidence type="ECO:0000313" key="6">
    <source>
        <dbReference type="EMBL" id="ENO97454.1"/>
    </source>
</evidence>
<organism evidence="6 7">
    <name type="scientific">Thauera phenylacetica B4P</name>
    <dbReference type="NCBI Taxonomy" id="1234382"/>
    <lineage>
        <taxon>Bacteria</taxon>
        <taxon>Pseudomonadati</taxon>
        <taxon>Pseudomonadota</taxon>
        <taxon>Betaproteobacteria</taxon>
        <taxon>Rhodocyclales</taxon>
        <taxon>Zoogloeaceae</taxon>
        <taxon>Thauera</taxon>
    </lineage>
</organism>
<evidence type="ECO:0000256" key="1">
    <source>
        <dbReference type="ARBA" id="ARBA00009437"/>
    </source>
</evidence>
<dbReference type="Gene3D" id="1.10.10.10">
    <property type="entry name" value="Winged helix-like DNA-binding domain superfamily/Winged helix DNA-binding domain"/>
    <property type="match status" value="1"/>
</dbReference>
<dbReference type="PROSITE" id="PS50931">
    <property type="entry name" value="HTH_LYSR"/>
    <property type="match status" value="1"/>
</dbReference>
<evidence type="ECO:0000313" key="7">
    <source>
        <dbReference type="Proteomes" id="UP000013047"/>
    </source>
</evidence>
<proteinExistence type="inferred from homology"/>
<dbReference type="InterPro" id="IPR005119">
    <property type="entry name" value="LysR_subst-bd"/>
</dbReference>
<dbReference type="GO" id="GO:0006351">
    <property type="term" value="P:DNA-templated transcription"/>
    <property type="evidence" value="ECO:0007669"/>
    <property type="project" value="TreeGrafter"/>
</dbReference>
<keyword evidence="2" id="KW-0805">Transcription regulation</keyword>
<comment type="caution">
    <text evidence="6">The sequence shown here is derived from an EMBL/GenBank/DDBJ whole genome shotgun (WGS) entry which is preliminary data.</text>
</comment>
<dbReference type="Proteomes" id="UP000013047">
    <property type="component" value="Unassembled WGS sequence"/>
</dbReference>
<keyword evidence="4" id="KW-0804">Transcription</keyword>
<dbReference type="PANTHER" id="PTHR30537:SF74">
    <property type="entry name" value="HTH-TYPE TRANSCRIPTIONAL REGULATOR TRPI"/>
    <property type="match status" value="1"/>
</dbReference>
<dbReference type="SUPFAM" id="SSF46785">
    <property type="entry name" value="Winged helix' DNA-binding domain"/>
    <property type="match status" value="1"/>
</dbReference>
<dbReference type="Pfam" id="PF00126">
    <property type="entry name" value="HTH_1"/>
    <property type="match status" value="1"/>
</dbReference>
<evidence type="ECO:0000256" key="3">
    <source>
        <dbReference type="ARBA" id="ARBA00023125"/>
    </source>
</evidence>
<sequence>MSRQISLLEDYLGVQFFHRDRTGVRLTEAGERYLEDIGPAFERIAMATRKLTSSRRDEHLRLRVYSTFAAKWLMRRMADFQHRQPDVRLRIMTAVAPVDFSRETVDASIQFGDGTWPGVESTFLFGDELRAVCNPGLLPSLGRKPLPRDVLAFRLIHSHYRSADWPDWLKSAGIDPPQESAPFMLPNSLLAYQAASDGLGIAIAQTRMVEAELSSGTLVYFSDHVLRRPLGYYLVTPPRSPHEGKLARLRAWLLEEISLRDRQA</sequence>
<dbReference type="GO" id="GO:0043565">
    <property type="term" value="F:sequence-specific DNA binding"/>
    <property type="evidence" value="ECO:0007669"/>
    <property type="project" value="TreeGrafter"/>
</dbReference>
<comment type="similarity">
    <text evidence="1">Belongs to the LysR transcriptional regulatory family.</text>
</comment>
<reference evidence="6 7" key="1">
    <citation type="submission" date="2012-09" db="EMBL/GenBank/DDBJ databases">
        <title>Draft Genome Sequences of 6 Strains from Genus Thauera.</title>
        <authorList>
            <person name="Liu B."/>
            <person name="Shapleigh J.P."/>
            <person name="Frostegard A.H."/>
        </authorList>
    </citation>
    <scope>NUCLEOTIDE SEQUENCE [LARGE SCALE GENOMIC DNA]</scope>
    <source>
        <strain evidence="6 7">B4P</strain>
    </source>
</reference>
<dbReference type="CDD" id="cd08432">
    <property type="entry name" value="PBP2_GcdR_TrpI_HvrB_AmpR_like"/>
    <property type="match status" value="1"/>
</dbReference>
<name>N6ZZ98_9RHOO</name>
<gene>
    <name evidence="6" type="ORF">C667_08760</name>
</gene>
<dbReference type="InterPro" id="IPR036390">
    <property type="entry name" value="WH_DNA-bd_sf"/>
</dbReference>
<dbReference type="GO" id="GO:0003700">
    <property type="term" value="F:DNA-binding transcription factor activity"/>
    <property type="evidence" value="ECO:0007669"/>
    <property type="project" value="InterPro"/>
</dbReference>
<protein>
    <submittedName>
        <fullName evidence="6">LysR family transcriptional regulator</fullName>
    </submittedName>
</protein>
<evidence type="ECO:0000256" key="4">
    <source>
        <dbReference type="ARBA" id="ARBA00023163"/>
    </source>
</evidence>
<dbReference type="PANTHER" id="PTHR30537">
    <property type="entry name" value="HTH-TYPE TRANSCRIPTIONAL REGULATOR"/>
    <property type="match status" value="1"/>
</dbReference>
<dbReference type="Gene3D" id="3.40.190.10">
    <property type="entry name" value="Periplasmic binding protein-like II"/>
    <property type="match status" value="2"/>
</dbReference>